<feature type="region of interest" description="Disordered" evidence="1">
    <location>
        <begin position="496"/>
        <end position="515"/>
    </location>
</feature>
<reference evidence="2" key="1">
    <citation type="submission" date="2023-10" db="EMBL/GenBank/DDBJ databases">
        <authorList>
            <person name="Chen Y."/>
            <person name="Shah S."/>
            <person name="Dougan E. K."/>
            <person name="Thang M."/>
            <person name="Chan C."/>
        </authorList>
    </citation>
    <scope>NUCLEOTIDE SEQUENCE [LARGE SCALE GENOMIC DNA]</scope>
</reference>
<dbReference type="SUPFAM" id="SSF52047">
    <property type="entry name" value="RNI-like"/>
    <property type="match status" value="1"/>
</dbReference>
<comment type="caution">
    <text evidence="2">The sequence shown here is derived from an EMBL/GenBank/DDBJ whole genome shotgun (WGS) entry which is preliminary data.</text>
</comment>
<feature type="compositionally biased region" description="Low complexity" evidence="1">
    <location>
        <begin position="1159"/>
        <end position="1174"/>
    </location>
</feature>
<gene>
    <name evidence="2" type="ORF">PCOR1329_LOCUS76847</name>
</gene>
<feature type="region of interest" description="Disordered" evidence="1">
    <location>
        <begin position="2310"/>
        <end position="2378"/>
    </location>
</feature>
<dbReference type="Proteomes" id="UP001189429">
    <property type="component" value="Unassembled WGS sequence"/>
</dbReference>
<feature type="compositionally biased region" description="Polar residues" evidence="1">
    <location>
        <begin position="1028"/>
        <end position="1038"/>
    </location>
</feature>
<feature type="region of interest" description="Disordered" evidence="1">
    <location>
        <begin position="43"/>
        <end position="101"/>
    </location>
</feature>
<feature type="region of interest" description="Disordered" evidence="1">
    <location>
        <begin position="1093"/>
        <end position="1185"/>
    </location>
</feature>
<feature type="compositionally biased region" description="Low complexity" evidence="1">
    <location>
        <begin position="2286"/>
        <end position="2297"/>
    </location>
</feature>
<feature type="region of interest" description="Disordered" evidence="1">
    <location>
        <begin position="2156"/>
        <end position="2246"/>
    </location>
</feature>
<feature type="compositionally biased region" description="Low complexity" evidence="1">
    <location>
        <begin position="75"/>
        <end position="86"/>
    </location>
</feature>
<feature type="region of interest" description="Disordered" evidence="1">
    <location>
        <begin position="1025"/>
        <end position="1069"/>
    </location>
</feature>
<dbReference type="EMBL" id="CAUYUJ010020582">
    <property type="protein sequence ID" value="CAK0899299.1"/>
    <property type="molecule type" value="Genomic_DNA"/>
</dbReference>
<feature type="compositionally biased region" description="Basic and acidic residues" evidence="1">
    <location>
        <begin position="1135"/>
        <end position="1158"/>
    </location>
</feature>
<feature type="compositionally biased region" description="Basic and acidic residues" evidence="1">
    <location>
        <begin position="693"/>
        <end position="702"/>
    </location>
</feature>
<feature type="region of interest" description="Disordered" evidence="1">
    <location>
        <begin position="693"/>
        <end position="713"/>
    </location>
</feature>
<evidence type="ECO:0000313" key="3">
    <source>
        <dbReference type="Proteomes" id="UP001189429"/>
    </source>
</evidence>
<dbReference type="Gene3D" id="3.80.10.10">
    <property type="entry name" value="Ribonuclease Inhibitor"/>
    <property type="match status" value="1"/>
</dbReference>
<feature type="compositionally biased region" description="Basic and acidic residues" evidence="1">
    <location>
        <begin position="760"/>
        <end position="821"/>
    </location>
</feature>
<feature type="region of interest" description="Disordered" evidence="1">
    <location>
        <begin position="1257"/>
        <end position="1291"/>
    </location>
</feature>
<evidence type="ECO:0000256" key="1">
    <source>
        <dbReference type="SAM" id="MobiDB-lite"/>
    </source>
</evidence>
<sequence length="2378" mass="253090">MGIQVHGQKRANFVALHKAPALFGPACRELRGRNIKPAAQVLRGPVHGSGDSERFDGGAQGAAPQEVELPRSRAPRIPGRAPAAAGPRRHGRAARSGSKQVPPGEIFAIKNAVIRGLCFNNVVKYKAACQLGEFARPSQRRALARVASAADAGRIEDLVAGAPTVGAVARSGRRPTISRTAVPETSECDLSRRAWESQERALKTTASCAFRVNLLAARLGSLELTGRALGDGRTRQSLPIAPHHWGGAAVAFVEPETVQTAFFVMVGHSCGLLAAVYYANAKAALIADSLRGRCKGLRQWLGVDFAEEKARCCAGPVALGFGCDLLSEQPLIAFAEREEDSWRAVGDALAIGILAPAFAAKLKGRLGRVAARVWGCVGGAFLRALSERQRGGGRVVNPASAGPLRLRRSFGAAAGLEARPSFTWVQSQRRWFSNRDDLRSLAVLSWQLRAEASVAKRVGRVPTDANPGDGASRGDFGGLVQAGAQRAEMARAWPQGAPAMGKGKRRGGEMGESSGWASVTWASDGRTFKIEQDGVGITDANIDSWISTVHRELTSWSEGRGFSCSSLSLSRNELTDSSVKKVMRFLIQTRISVQMLKLFKNSFGDAGMQSIGEFISSQAAEPVQEIHLSHNQITWRGALAVFGAVKDCGLYPCNRGKDGTPLWLRMENNLIDWNNVISKLDEWKMHMSIGDNRDSWKSDVRRGKGGCKGGGKGDEAAECPLVAMHYSYHHQTVRDKGHGRGDGYEGWDEDEYGDWDAGEGYDHGHRGDRRRDRDRGERDRDRDRERDRHDRDRHERDRHERDRLERDRVERDRHERDRDRGGAAAAPRAEGSRSHGSGGYTMCSACGYWDWNNRFWKQKGYCRCGSWAAPQQHFANRPPAPTSVDKAPSLAAAERLKTASFEQEQVGKKVARCCWELATAKHRVQEAQARLDAPWRSISRPRWSTRCRPRLWWARTSTHALPERLAFNLDPSLFADMDDADEDYMTAVEALQSARRLWLEEQEKDYNTLAERAELRESARLEEEAKFTQAQEEVTRIQSGKAARLSRMQHDLQAKAKLRQAAKKRRSAEGAVVGGGAEAAHAGSAAAAAPSLCAAESPAPPTPVTSEADGADADADMGSKGVDGPAAEASMPEPSLERKAQHLAHTESVREKAAKGHAEQLAARASAKAALASEPLTQEVKARGPPEARLDGFATLTMHLEQGNLVDAAAHSFPGCGMSGANRRRFQSLAVFLASLADPWVALAELNATPEELMRTGFPQKVPGELPPPLTRRPSQQSDPESKASKRRATALARRRDALAAHLQADFAAMQSESDAALLAARAEAEAREAAVLDDCGPSVESFGGGELGGSAGAEHQGTSGAGQAQSIHYDARFGVLRADAGLGVRAEDGARAAAAWEDCGPGDDFLGVGMGVPGLARAPSLPRPAEAEEVLLEPSEVPDGERSQHRSRAAGNDFRWPPLKPSPGRTHLRHRASGHWAVAPAMLRQIARIRRQSTVGRGQQDRCLEVLLRGAANITMHTAGHFPRAAEPEVPPAWDPMVNGAQEIHAEELGVMAAGAERFAIDAQARAAGQHRREFAARARKMRKELAVGGVPVTVPSHAMSQKAARWGGRRRAPSDSWSDLAAALQGAKRRVRESPLEPLGRSSIDLAAWVQGSKRARGVDGPGSGDLERPPPEGCEELRPLLARCEVQLFLAPRYLRNSHHGYSMQVEATRSVVAVSAHGVPLGKLDLHPLLQQAHAMRPRAGLWSIIGDTAIRCEGSAKSSEEELPRMAKVLKDGMDAAQGLICSSRTVLAAPSSELAANLSDSLVAMGIPHSASNKAVDLGIDAAFWARPMAEGVDEWRLAGAEDDSIRARADFGGALQDAEEDLRHQLWRSAASHLHGGDLVGGAGFLHIGRELKMLERETLAHGIWQCPANAGEDLESTAALSPRALAGHEASSAMWLRWAPAPRATTPVCCDQRAEQAAAPLGADSALGSTRRDGGFAAVYGDGSRGKLSDDPRRRRCATSIAAMGPDEDGLWTDLRWFCVAPVPGRRQTAPLAEILGFALALESVCGNIRYVTYHKPLWRCWERKMSSALLGGANEDLWQRARQAWRDRPPGAIERDAGFQAKVAYMLHAAGAAAEEGADAAVAAGAAEEGADAATGAYLLHASGAGAEDGAGAAEEGAVADPDLPDGAAHPEAGLAQPAVPGPILGPAARDGQGGRDRSRAPARELDAGPHPDAGPSAPPPADGAEPGAGDEATSPAQRLGEAAAGALMVAVAAIGAAQAVMPEDVGTPPAPSLVQGPPAGSLAAVPPASAPALPPALRVAESGADSANSRADGGDLPGAANADASPAPRIGGAAGGAPGAAGRPPAGAEDRIMCWKSGQAADARRPGA</sequence>
<accession>A0ABN9XLC2</accession>
<feature type="compositionally biased region" description="Gly residues" evidence="1">
    <location>
        <begin position="1343"/>
        <end position="1352"/>
    </location>
</feature>
<feature type="region of interest" description="Disordered" evidence="1">
    <location>
        <begin position="1434"/>
        <end position="1469"/>
    </location>
</feature>
<evidence type="ECO:0000313" key="2">
    <source>
        <dbReference type="EMBL" id="CAK0899299.1"/>
    </source>
</evidence>
<name>A0ABN9XLC2_9DINO</name>
<feature type="compositionally biased region" description="Low complexity" evidence="1">
    <location>
        <begin position="2156"/>
        <end position="2169"/>
    </location>
</feature>
<keyword evidence="3" id="KW-1185">Reference proteome</keyword>
<feature type="compositionally biased region" description="Basic and acidic residues" evidence="1">
    <location>
        <begin position="2202"/>
        <end position="2219"/>
    </location>
</feature>
<feature type="region of interest" description="Disordered" evidence="1">
    <location>
        <begin position="2277"/>
        <end position="2298"/>
    </location>
</feature>
<protein>
    <submittedName>
        <fullName evidence="2">Uncharacterized protein</fullName>
    </submittedName>
</protein>
<organism evidence="2 3">
    <name type="scientific">Prorocentrum cordatum</name>
    <dbReference type="NCBI Taxonomy" id="2364126"/>
    <lineage>
        <taxon>Eukaryota</taxon>
        <taxon>Sar</taxon>
        <taxon>Alveolata</taxon>
        <taxon>Dinophyceae</taxon>
        <taxon>Prorocentrales</taxon>
        <taxon>Prorocentraceae</taxon>
        <taxon>Prorocentrum</taxon>
    </lineage>
</organism>
<feature type="compositionally biased region" description="Basic residues" evidence="1">
    <location>
        <begin position="1056"/>
        <end position="1066"/>
    </location>
</feature>
<dbReference type="InterPro" id="IPR032675">
    <property type="entry name" value="LRR_dom_sf"/>
</dbReference>
<feature type="region of interest" description="Disordered" evidence="1">
    <location>
        <begin position="758"/>
        <end position="837"/>
    </location>
</feature>
<feature type="region of interest" description="Disordered" evidence="1">
    <location>
        <begin position="1342"/>
        <end position="1362"/>
    </location>
</feature>
<feature type="compositionally biased region" description="Low complexity" evidence="1">
    <location>
        <begin position="2232"/>
        <end position="2242"/>
    </location>
</feature>
<proteinExistence type="predicted"/>